<dbReference type="PANTHER" id="PTHR27001">
    <property type="entry name" value="OS01G0253100 PROTEIN"/>
    <property type="match status" value="1"/>
</dbReference>
<dbReference type="Pfam" id="PF07714">
    <property type="entry name" value="PK_Tyr_Ser-Thr"/>
    <property type="match status" value="1"/>
</dbReference>
<feature type="domain" description="Protein kinase" evidence="5">
    <location>
        <begin position="36"/>
        <end position="337"/>
    </location>
</feature>
<dbReference type="InterPro" id="IPR000719">
    <property type="entry name" value="Prot_kinase_dom"/>
</dbReference>
<dbReference type="SUPFAM" id="SSF56112">
    <property type="entry name" value="Protein kinase-like (PK-like)"/>
    <property type="match status" value="1"/>
</dbReference>
<keyword evidence="1" id="KW-0547">Nucleotide-binding</keyword>
<dbReference type="Gene3D" id="3.30.200.20">
    <property type="entry name" value="Phosphorylase Kinase, domain 1"/>
    <property type="match status" value="1"/>
</dbReference>
<proteinExistence type="predicted"/>
<dbReference type="GO" id="GO:0005524">
    <property type="term" value="F:ATP binding"/>
    <property type="evidence" value="ECO:0007669"/>
    <property type="project" value="UniProtKB-KW"/>
</dbReference>
<dbReference type="Gene3D" id="1.10.510.10">
    <property type="entry name" value="Transferase(Phosphotransferase) domain 1"/>
    <property type="match status" value="1"/>
</dbReference>
<evidence type="ECO:0000256" key="4">
    <source>
        <dbReference type="SAM" id="MobiDB-lite"/>
    </source>
</evidence>
<dbReference type="InterPro" id="IPR011009">
    <property type="entry name" value="Kinase-like_dom_sf"/>
</dbReference>
<dbReference type="EMBL" id="CDMZ01001267">
    <property type="protein sequence ID" value="CEM29911.1"/>
    <property type="molecule type" value="Genomic_DNA"/>
</dbReference>
<evidence type="ECO:0000256" key="1">
    <source>
        <dbReference type="ARBA" id="ARBA00022741"/>
    </source>
</evidence>
<evidence type="ECO:0000256" key="3">
    <source>
        <dbReference type="SAM" id="Coils"/>
    </source>
</evidence>
<accession>A0A0G4GJ99</accession>
<evidence type="ECO:0000313" key="6">
    <source>
        <dbReference type="EMBL" id="CEM29911.1"/>
    </source>
</evidence>
<feature type="coiled-coil region" evidence="3">
    <location>
        <begin position="840"/>
        <end position="917"/>
    </location>
</feature>
<dbReference type="PROSITE" id="PS50011">
    <property type="entry name" value="PROTEIN_KINASE_DOM"/>
    <property type="match status" value="1"/>
</dbReference>
<dbReference type="GO" id="GO:0004672">
    <property type="term" value="F:protein kinase activity"/>
    <property type="evidence" value="ECO:0007669"/>
    <property type="project" value="InterPro"/>
</dbReference>
<keyword evidence="2" id="KW-0067">ATP-binding</keyword>
<feature type="region of interest" description="Disordered" evidence="4">
    <location>
        <begin position="926"/>
        <end position="945"/>
    </location>
</feature>
<evidence type="ECO:0000259" key="5">
    <source>
        <dbReference type="PROSITE" id="PS50011"/>
    </source>
</evidence>
<dbReference type="PANTHER" id="PTHR27001:SF931">
    <property type="entry name" value="OS11G0664100 PROTEIN"/>
    <property type="match status" value="1"/>
</dbReference>
<organism evidence="6">
    <name type="scientific">Chromera velia CCMP2878</name>
    <dbReference type="NCBI Taxonomy" id="1169474"/>
    <lineage>
        <taxon>Eukaryota</taxon>
        <taxon>Sar</taxon>
        <taxon>Alveolata</taxon>
        <taxon>Colpodellida</taxon>
        <taxon>Chromeraceae</taxon>
        <taxon>Chromera</taxon>
    </lineage>
</organism>
<dbReference type="GO" id="GO:0005886">
    <property type="term" value="C:plasma membrane"/>
    <property type="evidence" value="ECO:0007669"/>
    <property type="project" value="TreeGrafter"/>
</dbReference>
<sequence>MPRNSQAVDAVSLKLAEGTFVEEVPLEFVERCTLNFSDERKLGSSTFGIVYKAVDAVRKQSFAVKVLNVNVLQPLLRDGSDEEAVQQLIQAETAALRALPQEHPNLCRLLGVCTGRNPDGIPYVMVLSSLGRLGDLAASLRSNETARKPTWQDRVSVARQLCNAVSFLHNLPTPIFHRDLESENIVLGPNWAPMLVDWALDRLVPETDVPSHTATTRGLAIGTRGYMCPQYTAEEVFTGESEVYSLGVVLLELFTGKIQSPIAGPDLVKQYAGEDLYSNDPDAPPTVHTLCAEDSDRRAGDWDVGVAGEFASLILDCLRKKRRRILLKAVLRAFCALERRAAAVRPGEAVLREQLARMRSVCERELVWEDVRRQREVEQTVCCSSCRETVKKDEGAECPRENPEHFLCRGCFGNFVCQKVEEGLEMREDVPLLPCPFARRGCEEGEFYDQRVVALNCSAEAYKAFRKSRDGMLRAAVRAERDEEIRREGMVGFAKRGLEEELNHFCCTPCCSRLFVYDGCAAVDCSLCNKFFCALCLPVNESDEECHRHVRGCELNPEAGNPFVSAETLLAVHRPLLAQRVREFLDRTLREQPDVHAALLQDDGICGHLRELQVEFEEGALQREGAVHVVRAPPDLRPRPAQRAAAERVGDWEGRGVAAAVAAVVRGGERAEDVQGQMEEPEALDVRPPLALNLEGRVGGVELDPDFEDRDRQRREESEELLRRDEEMARRLQQEELEGASVNHVEQRGVGGVVQTLVEAALGRAVGLAVNPAHGAAAAVAAGPAFFLGAERQAAVPDAALGVVAGQRERLVPQEQRGLAGPVQPRMGLRVDQRLLNEPVQVVEEKLRKKKEERKRVLERRTKLLEKIKNIQARQVTASLEQRRRNEDLLRRKREESRALLEESERLLEEMNRLKQVLRPYPVELTSATGNFTPGARSDGQNRYP</sequence>
<keyword evidence="3" id="KW-0175">Coiled coil</keyword>
<evidence type="ECO:0000256" key="2">
    <source>
        <dbReference type="ARBA" id="ARBA00022840"/>
    </source>
</evidence>
<dbReference type="VEuPathDB" id="CryptoDB:Cvel_22139"/>
<dbReference type="PhylomeDB" id="A0A0G4GJ99"/>
<reference evidence="6" key="1">
    <citation type="submission" date="2014-11" db="EMBL/GenBank/DDBJ databases">
        <authorList>
            <person name="Otto D Thomas"/>
            <person name="Naeem Raeece"/>
        </authorList>
    </citation>
    <scope>NUCLEOTIDE SEQUENCE</scope>
</reference>
<protein>
    <recommendedName>
        <fullName evidence="5">Protein kinase domain-containing protein</fullName>
    </recommendedName>
</protein>
<dbReference type="InterPro" id="IPR001245">
    <property type="entry name" value="Ser-Thr/Tyr_kinase_cat_dom"/>
</dbReference>
<name>A0A0G4GJ99_9ALVE</name>
<gene>
    <name evidence="6" type="ORF">Cvel_22139</name>
</gene>
<dbReference type="AlphaFoldDB" id="A0A0G4GJ99"/>